<organism evidence="1 2">
    <name type="scientific">Triplophysa tibetana</name>
    <dbReference type="NCBI Taxonomy" id="1572043"/>
    <lineage>
        <taxon>Eukaryota</taxon>
        <taxon>Metazoa</taxon>
        <taxon>Chordata</taxon>
        <taxon>Craniata</taxon>
        <taxon>Vertebrata</taxon>
        <taxon>Euteleostomi</taxon>
        <taxon>Actinopterygii</taxon>
        <taxon>Neopterygii</taxon>
        <taxon>Teleostei</taxon>
        <taxon>Ostariophysi</taxon>
        <taxon>Cypriniformes</taxon>
        <taxon>Nemacheilidae</taxon>
        <taxon>Triplophysa</taxon>
    </lineage>
</organism>
<gene>
    <name evidence="1" type="ORF">E1301_Tti017957</name>
</gene>
<name>A0A5A9NDB6_9TELE</name>
<accession>A0A5A9NDB6</accession>
<evidence type="ECO:0000313" key="2">
    <source>
        <dbReference type="Proteomes" id="UP000324632"/>
    </source>
</evidence>
<reference evidence="1 2" key="1">
    <citation type="journal article" date="2019" name="Mol. Ecol. Resour.">
        <title>Chromosome-level genome assembly of Triplophysa tibetana, a fish adapted to the harsh high-altitude environment of the Tibetan Plateau.</title>
        <authorList>
            <person name="Yang X."/>
            <person name="Liu H."/>
            <person name="Ma Z."/>
            <person name="Zou Y."/>
            <person name="Zou M."/>
            <person name="Mao Y."/>
            <person name="Li X."/>
            <person name="Wang H."/>
            <person name="Chen T."/>
            <person name="Wang W."/>
            <person name="Yang R."/>
        </authorList>
    </citation>
    <scope>NUCLEOTIDE SEQUENCE [LARGE SCALE GENOMIC DNA]</scope>
    <source>
        <strain evidence="1">TTIB1903HZAU</strain>
        <tissue evidence="1">Muscle</tissue>
    </source>
</reference>
<dbReference type="Proteomes" id="UP000324632">
    <property type="component" value="Chromosome 20"/>
</dbReference>
<protein>
    <submittedName>
        <fullName evidence="1">Uncharacterized protein</fullName>
    </submittedName>
</protein>
<dbReference type="AlphaFoldDB" id="A0A5A9NDB6"/>
<sequence>MGQSALYTISSAVRETVGVDMCLYRLEQAVPVQWPWQEYEERGEPVTRDQASAETHFHQRTNCFNLVDRPAIQGQQNVKSHHCFAELMDPFRKVEIIVSQFERKLQKIAAICWCVRVMSFHARARARARARAHIDFPELQDIRSTCTVVKEPLVRFQQQISEPSYKLQQVVDMHSTFHILSRLYEQREPVGGALVSLRTDLAALSSAEHHIISDA</sequence>
<comment type="caution">
    <text evidence="1">The sequence shown here is derived from an EMBL/GenBank/DDBJ whole genome shotgun (WGS) entry which is preliminary data.</text>
</comment>
<proteinExistence type="predicted"/>
<keyword evidence="2" id="KW-1185">Reference proteome</keyword>
<evidence type="ECO:0000313" key="1">
    <source>
        <dbReference type="EMBL" id="KAA0707328.1"/>
    </source>
</evidence>
<dbReference type="EMBL" id="SOYY01000020">
    <property type="protein sequence ID" value="KAA0707328.1"/>
    <property type="molecule type" value="Genomic_DNA"/>
</dbReference>